<dbReference type="FunFam" id="3.60.20.10:FF:000027">
    <property type="entry name" value="Proteasome subunit beta type-6"/>
    <property type="match status" value="1"/>
</dbReference>
<dbReference type="eggNOG" id="KOG0179">
    <property type="taxonomic scope" value="Eukaryota"/>
</dbReference>
<dbReference type="InterPro" id="IPR029055">
    <property type="entry name" value="Ntn_hydrolases_N"/>
</dbReference>
<dbReference type="GO" id="GO:0051603">
    <property type="term" value="P:proteolysis involved in protein catabolic process"/>
    <property type="evidence" value="ECO:0007669"/>
    <property type="project" value="InterPro"/>
</dbReference>
<evidence type="ECO:0000256" key="4">
    <source>
        <dbReference type="ARBA" id="ARBA00023242"/>
    </source>
</evidence>
<accession>B4H9A1</accession>
<dbReference type="InterPro" id="IPR023333">
    <property type="entry name" value="Proteasome_suB-type"/>
</dbReference>
<dbReference type="AlphaFoldDB" id="B4H9A1"/>
<dbReference type="PANTHER" id="PTHR32194:SF2">
    <property type="entry name" value="PROTEASOME SUBUNIT BETA TYPE-1"/>
    <property type="match status" value="1"/>
</dbReference>
<dbReference type="Pfam" id="PF00227">
    <property type="entry name" value="Proteasome"/>
    <property type="match status" value="1"/>
</dbReference>
<dbReference type="InterPro" id="IPR001353">
    <property type="entry name" value="Proteasome_sua/b"/>
</dbReference>
<reference evidence="6 7" key="1">
    <citation type="journal article" date="2007" name="Nature">
        <title>Evolution of genes and genomes on the Drosophila phylogeny.</title>
        <authorList>
            <consortium name="Drosophila 12 Genomes Consortium"/>
            <person name="Clark A.G."/>
            <person name="Eisen M.B."/>
            <person name="Smith D.R."/>
            <person name="Bergman C.M."/>
            <person name="Oliver B."/>
            <person name="Markow T.A."/>
            <person name="Kaufman T.C."/>
            <person name="Kellis M."/>
            <person name="Gelbart W."/>
            <person name="Iyer V.N."/>
            <person name="Pollard D.A."/>
            <person name="Sackton T.B."/>
            <person name="Larracuente A.M."/>
            <person name="Singh N.D."/>
            <person name="Abad J.P."/>
            <person name="Abt D.N."/>
            <person name="Adryan B."/>
            <person name="Aguade M."/>
            <person name="Akashi H."/>
            <person name="Anderson W.W."/>
            <person name="Aquadro C.F."/>
            <person name="Ardell D.H."/>
            <person name="Arguello R."/>
            <person name="Artieri C.G."/>
            <person name="Barbash D.A."/>
            <person name="Barker D."/>
            <person name="Barsanti P."/>
            <person name="Batterham P."/>
            <person name="Batzoglou S."/>
            <person name="Begun D."/>
            <person name="Bhutkar A."/>
            <person name="Blanco E."/>
            <person name="Bosak S.A."/>
            <person name="Bradley R.K."/>
            <person name="Brand A.D."/>
            <person name="Brent M.R."/>
            <person name="Brooks A.N."/>
            <person name="Brown R.H."/>
            <person name="Butlin R.K."/>
            <person name="Caggese C."/>
            <person name="Calvi B.R."/>
            <person name="Bernardo de Carvalho A."/>
            <person name="Caspi A."/>
            <person name="Castrezana S."/>
            <person name="Celniker S.E."/>
            <person name="Chang J.L."/>
            <person name="Chapple C."/>
            <person name="Chatterji S."/>
            <person name="Chinwalla A."/>
            <person name="Civetta A."/>
            <person name="Clifton S.W."/>
            <person name="Comeron J.M."/>
            <person name="Costello J.C."/>
            <person name="Coyne J.A."/>
            <person name="Daub J."/>
            <person name="David R.G."/>
            <person name="Delcher A.L."/>
            <person name="Delehaunty K."/>
            <person name="Do C.B."/>
            <person name="Ebling H."/>
            <person name="Edwards K."/>
            <person name="Eickbush T."/>
            <person name="Evans J.D."/>
            <person name="Filipski A."/>
            <person name="Findeiss S."/>
            <person name="Freyhult E."/>
            <person name="Fulton L."/>
            <person name="Fulton R."/>
            <person name="Garcia A.C."/>
            <person name="Gardiner A."/>
            <person name="Garfield D.A."/>
            <person name="Garvin B.E."/>
            <person name="Gibson G."/>
            <person name="Gilbert D."/>
            <person name="Gnerre S."/>
            <person name="Godfrey J."/>
            <person name="Good R."/>
            <person name="Gotea V."/>
            <person name="Gravely B."/>
            <person name="Greenberg A.J."/>
            <person name="Griffiths-Jones S."/>
            <person name="Gross S."/>
            <person name="Guigo R."/>
            <person name="Gustafson E.A."/>
            <person name="Haerty W."/>
            <person name="Hahn M.W."/>
            <person name="Halligan D.L."/>
            <person name="Halpern A.L."/>
            <person name="Halter G.M."/>
            <person name="Han M.V."/>
            <person name="Heger A."/>
            <person name="Hillier L."/>
            <person name="Hinrichs A.S."/>
            <person name="Holmes I."/>
            <person name="Hoskins R.A."/>
            <person name="Hubisz M.J."/>
            <person name="Hultmark D."/>
            <person name="Huntley M.A."/>
            <person name="Jaffe D.B."/>
            <person name="Jagadeeshan S."/>
            <person name="Jeck W.R."/>
            <person name="Johnson J."/>
            <person name="Jones C.D."/>
            <person name="Jordan W.C."/>
            <person name="Karpen G.H."/>
            <person name="Kataoka E."/>
            <person name="Keightley P.D."/>
            <person name="Kheradpour P."/>
            <person name="Kirkness E.F."/>
            <person name="Koerich L.B."/>
            <person name="Kristiansen K."/>
            <person name="Kudrna D."/>
            <person name="Kulathinal R.J."/>
            <person name="Kumar S."/>
            <person name="Kwok R."/>
            <person name="Lander E."/>
            <person name="Langley C.H."/>
            <person name="Lapoint R."/>
            <person name="Lazzaro B.P."/>
            <person name="Lee S.J."/>
            <person name="Levesque L."/>
            <person name="Li R."/>
            <person name="Lin C.F."/>
            <person name="Lin M.F."/>
            <person name="Lindblad-Toh K."/>
            <person name="Llopart A."/>
            <person name="Long M."/>
            <person name="Low L."/>
            <person name="Lozovsky E."/>
            <person name="Lu J."/>
            <person name="Luo M."/>
            <person name="Machado C.A."/>
            <person name="Makalowski W."/>
            <person name="Marzo M."/>
            <person name="Matsuda M."/>
            <person name="Matzkin L."/>
            <person name="McAllister B."/>
            <person name="McBride C.S."/>
            <person name="McKernan B."/>
            <person name="McKernan K."/>
            <person name="Mendez-Lago M."/>
            <person name="Minx P."/>
            <person name="Mollenhauer M.U."/>
            <person name="Montooth K."/>
            <person name="Mount S.M."/>
            <person name="Mu X."/>
            <person name="Myers E."/>
            <person name="Negre B."/>
            <person name="Newfeld S."/>
            <person name="Nielsen R."/>
            <person name="Noor M.A."/>
            <person name="O'Grady P."/>
            <person name="Pachter L."/>
            <person name="Papaceit M."/>
            <person name="Parisi M.J."/>
            <person name="Parisi M."/>
            <person name="Parts L."/>
            <person name="Pedersen J.S."/>
            <person name="Pesole G."/>
            <person name="Phillippy A.M."/>
            <person name="Ponting C.P."/>
            <person name="Pop M."/>
            <person name="Porcelli D."/>
            <person name="Powell J.R."/>
            <person name="Prohaska S."/>
            <person name="Pruitt K."/>
            <person name="Puig M."/>
            <person name="Quesneville H."/>
            <person name="Ram K.R."/>
            <person name="Rand D."/>
            <person name="Rasmussen M.D."/>
            <person name="Reed L.K."/>
            <person name="Reenan R."/>
            <person name="Reily A."/>
            <person name="Remington K.A."/>
            <person name="Rieger T.T."/>
            <person name="Ritchie M.G."/>
            <person name="Robin C."/>
            <person name="Rogers Y.H."/>
            <person name="Rohde C."/>
            <person name="Rozas J."/>
            <person name="Rubenfield M.J."/>
            <person name="Ruiz A."/>
            <person name="Russo S."/>
            <person name="Salzberg S.L."/>
            <person name="Sanchez-Gracia A."/>
            <person name="Saranga D.J."/>
            <person name="Sato H."/>
            <person name="Schaeffer S.W."/>
            <person name="Schatz M.C."/>
            <person name="Schlenke T."/>
            <person name="Schwartz R."/>
            <person name="Segarra C."/>
            <person name="Singh R.S."/>
            <person name="Sirot L."/>
            <person name="Sirota M."/>
            <person name="Sisneros N.B."/>
            <person name="Smith C.D."/>
            <person name="Smith T.F."/>
            <person name="Spieth J."/>
            <person name="Stage D.E."/>
            <person name="Stark A."/>
            <person name="Stephan W."/>
            <person name="Strausberg R.L."/>
            <person name="Strempel S."/>
            <person name="Sturgill D."/>
            <person name="Sutton G."/>
            <person name="Sutton G.G."/>
            <person name="Tao W."/>
            <person name="Teichmann S."/>
            <person name="Tobari Y.N."/>
            <person name="Tomimura Y."/>
            <person name="Tsolas J.M."/>
            <person name="Valente V.L."/>
            <person name="Venter E."/>
            <person name="Venter J.C."/>
            <person name="Vicario S."/>
            <person name="Vieira F.G."/>
            <person name="Vilella A.J."/>
            <person name="Villasante A."/>
            <person name="Walenz B."/>
            <person name="Wang J."/>
            <person name="Wasserman M."/>
            <person name="Watts T."/>
            <person name="Wilson D."/>
            <person name="Wilson R.K."/>
            <person name="Wing R.A."/>
            <person name="Wolfner M.F."/>
            <person name="Wong A."/>
            <person name="Wong G.K."/>
            <person name="Wu C.I."/>
            <person name="Wu G."/>
            <person name="Yamamoto D."/>
            <person name="Yang H.P."/>
            <person name="Yang S.P."/>
            <person name="Yorke J.A."/>
            <person name="Yoshida K."/>
            <person name="Zdobnov E."/>
            <person name="Zhang P."/>
            <person name="Zhang Y."/>
            <person name="Zimin A.V."/>
            <person name="Baldwin J."/>
            <person name="Abdouelleil A."/>
            <person name="Abdulkadir J."/>
            <person name="Abebe A."/>
            <person name="Abera B."/>
            <person name="Abreu J."/>
            <person name="Acer S.C."/>
            <person name="Aftuck L."/>
            <person name="Alexander A."/>
            <person name="An P."/>
            <person name="Anderson E."/>
            <person name="Anderson S."/>
            <person name="Arachi H."/>
            <person name="Azer M."/>
            <person name="Bachantsang P."/>
            <person name="Barry A."/>
            <person name="Bayul T."/>
            <person name="Berlin A."/>
            <person name="Bessette D."/>
            <person name="Bloom T."/>
            <person name="Blye J."/>
            <person name="Boguslavskiy L."/>
            <person name="Bonnet C."/>
            <person name="Boukhgalter B."/>
            <person name="Bourzgui I."/>
            <person name="Brown A."/>
            <person name="Cahill P."/>
            <person name="Channer S."/>
            <person name="Cheshatsang Y."/>
            <person name="Chuda L."/>
            <person name="Citroen M."/>
            <person name="Collymore A."/>
            <person name="Cooke P."/>
            <person name="Costello M."/>
            <person name="D'Aco K."/>
            <person name="Daza R."/>
            <person name="De Haan G."/>
            <person name="DeGray S."/>
            <person name="DeMaso C."/>
            <person name="Dhargay N."/>
            <person name="Dooley K."/>
            <person name="Dooley E."/>
            <person name="Doricent M."/>
            <person name="Dorje P."/>
            <person name="Dorjee K."/>
            <person name="Dupes A."/>
            <person name="Elong R."/>
            <person name="Falk J."/>
            <person name="Farina A."/>
            <person name="Faro S."/>
            <person name="Ferguson D."/>
            <person name="Fisher S."/>
            <person name="Foley C.D."/>
            <person name="Franke A."/>
            <person name="Friedrich D."/>
            <person name="Gadbois L."/>
            <person name="Gearin G."/>
            <person name="Gearin C.R."/>
            <person name="Giannoukos G."/>
            <person name="Goode T."/>
            <person name="Graham J."/>
            <person name="Grandbois E."/>
            <person name="Grewal S."/>
            <person name="Gyaltsen K."/>
            <person name="Hafez N."/>
            <person name="Hagos B."/>
            <person name="Hall J."/>
            <person name="Henson C."/>
            <person name="Hollinger A."/>
            <person name="Honan T."/>
            <person name="Huard M.D."/>
            <person name="Hughes L."/>
            <person name="Hurhula B."/>
            <person name="Husby M.E."/>
            <person name="Kamat A."/>
            <person name="Kanga B."/>
            <person name="Kashin S."/>
            <person name="Khazanovich D."/>
            <person name="Kisner P."/>
            <person name="Lance K."/>
            <person name="Lara M."/>
            <person name="Lee W."/>
            <person name="Lennon N."/>
            <person name="Letendre F."/>
            <person name="LeVine R."/>
            <person name="Lipovsky A."/>
            <person name="Liu X."/>
            <person name="Liu J."/>
            <person name="Liu S."/>
            <person name="Lokyitsang T."/>
            <person name="Lokyitsang Y."/>
            <person name="Lubonja R."/>
            <person name="Lui A."/>
            <person name="MacDonald P."/>
            <person name="Magnisalis V."/>
            <person name="Maru K."/>
            <person name="Matthews C."/>
            <person name="McCusker W."/>
            <person name="McDonough S."/>
            <person name="Mehta T."/>
            <person name="Meldrim J."/>
            <person name="Meneus L."/>
            <person name="Mihai O."/>
            <person name="Mihalev A."/>
            <person name="Mihova T."/>
            <person name="Mittelman R."/>
            <person name="Mlenga V."/>
            <person name="Montmayeur A."/>
            <person name="Mulrain L."/>
            <person name="Navidi A."/>
            <person name="Naylor J."/>
            <person name="Negash T."/>
            <person name="Nguyen T."/>
            <person name="Nguyen N."/>
            <person name="Nicol R."/>
            <person name="Norbu C."/>
            <person name="Norbu N."/>
            <person name="Novod N."/>
            <person name="O'Neill B."/>
            <person name="Osman S."/>
            <person name="Markiewicz E."/>
            <person name="Oyono O.L."/>
            <person name="Patti C."/>
            <person name="Phunkhang P."/>
            <person name="Pierre F."/>
            <person name="Priest M."/>
            <person name="Raghuraman S."/>
            <person name="Rege F."/>
            <person name="Reyes R."/>
            <person name="Rise C."/>
            <person name="Rogov P."/>
            <person name="Ross K."/>
            <person name="Ryan E."/>
            <person name="Settipalli S."/>
            <person name="Shea T."/>
            <person name="Sherpa N."/>
            <person name="Shi L."/>
            <person name="Shih D."/>
            <person name="Sparrow T."/>
            <person name="Spaulding J."/>
            <person name="Stalker J."/>
            <person name="Stange-Thomann N."/>
            <person name="Stavropoulos S."/>
            <person name="Stone C."/>
            <person name="Strader C."/>
            <person name="Tesfaye S."/>
            <person name="Thomson T."/>
            <person name="Thoulutsang Y."/>
            <person name="Thoulutsang D."/>
            <person name="Topham K."/>
            <person name="Topping I."/>
            <person name="Tsamla T."/>
            <person name="Vassiliev H."/>
            <person name="Vo A."/>
            <person name="Wangchuk T."/>
            <person name="Wangdi T."/>
            <person name="Weiand M."/>
            <person name="Wilkinson J."/>
            <person name="Wilson A."/>
            <person name="Yadav S."/>
            <person name="Young G."/>
            <person name="Yu Q."/>
            <person name="Zembek L."/>
            <person name="Zhong D."/>
            <person name="Zimmer A."/>
            <person name="Zwirko Z."/>
            <person name="Jaffe D.B."/>
            <person name="Alvarez P."/>
            <person name="Brockman W."/>
            <person name="Butler J."/>
            <person name="Chin C."/>
            <person name="Gnerre S."/>
            <person name="Grabherr M."/>
            <person name="Kleber M."/>
            <person name="Mauceli E."/>
            <person name="MacCallum I."/>
        </authorList>
    </citation>
    <scope>NUCLEOTIDE SEQUENCE [LARGE SCALE GENOMIC DNA]</scope>
    <source>
        <strain evidence="7">MSH-3 / Tucson 14011-0111.49</strain>
    </source>
</reference>
<comment type="subcellular location">
    <subcellularLocation>
        <location evidence="1">Nucleus</location>
    </subcellularLocation>
</comment>
<dbReference type="Gene3D" id="3.60.20.10">
    <property type="entry name" value="Glutamine Phosphoribosylpyrophosphate, subunit 1, domain 1"/>
    <property type="match status" value="1"/>
</dbReference>
<dbReference type="GO" id="GO:0005737">
    <property type="term" value="C:cytoplasm"/>
    <property type="evidence" value="ECO:0007669"/>
    <property type="project" value="TreeGrafter"/>
</dbReference>
<dbReference type="GO" id="GO:0005634">
    <property type="term" value="C:nucleus"/>
    <property type="evidence" value="ECO:0007669"/>
    <property type="project" value="UniProtKB-SubCell"/>
</dbReference>
<gene>
    <name evidence="6" type="primary">Dper\GL20944</name>
    <name evidence="6" type="ORF">Dper_GL20944</name>
</gene>
<keyword evidence="2" id="KW-0963">Cytoplasm</keyword>
<dbReference type="STRING" id="7234.B4H9A1"/>
<name>B4H9A1_DROPE</name>
<keyword evidence="7" id="KW-1185">Reference proteome</keyword>
<protein>
    <submittedName>
        <fullName evidence="6">GL20944</fullName>
    </submittedName>
</protein>
<dbReference type="PANTHER" id="PTHR32194">
    <property type="entry name" value="METALLOPROTEASE TLDD"/>
    <property type="match status" value="1"/>
</dbReference>
<dbReference type="SUPFAM" id="SSF56235">
    <property type="entry name" value="N-terminal nucleophile aminohydrolases (Ntn hydrolases)"/>
    <property type="match status" value="1"/>
</dbReference>
<dbReference type="PROSITE" id="PS51476">
    <property type="entry name" value="PROTEASOME_BETA_2"/>
    <property type="match status" value="1"/>
</dbReference>
<evidence type="ECO:0000313" key="6">
    <source>
        <dbReference type="EMBL" id="EDW35325.1"/>
    </source>
</evidence>
<dbReference type="EMBL" id="CH479227">
    <property type="protein sequence ID" value="EDW35325.1"/>
    <property type="molecule type" value="Genomic_DNA"/>
</dbReference>
<organism evidence="7">
    <name type="scientific">Drosophila persimilis</name>
    <name type="common">Fruit fly</name>
    <dbReference type="NCBI Taxonomy" id="7234"/>
    <lineage>
        <taxon>Eukaryota</taxon>
        <taxon>Metazoa</taxon>
        <taxon>Ecdysozoa</taxon>
        <taxon>Arthropoda</taxon>
        <taxon>Hexapoda</taxon>
        <taxon>Insecta</taxon>
        <taxon>Pterygota</taxon>
        <taxon>Neoptera</taxon>
        <taxon>Endopterygota</taxon>
        <taxon>Diptera</taxon>
        <taxon>Brachycera</taxon>
        <taxon>Muscomorpha</taxon>
        <taxon>Ephydroidea</taxon>
        <taxon>Drosophilidae</taxon>
        <taxon>Drosophila</taxon>
        <taxon>Sophophora</taxon>
    </lineage>
</organism>
<dbReference type="OrthoDB" id="268479at2759"/>
<evidence type="ECO:0000256" key="1">
    <source>
        <dbReference type="ARBA" id="ARBA00004123"/>
    </source>
</evidence>
<dbReference type="MEROPS" id="T01.986"/>
<evidence type="ECO:0000256" key="5">
    <source>
        <dbReference type="ARBA" id="ARBA00026071"/>
    </source>
</evidence>
<dbReference type="KEGG" id="dpe:6602351"/>
<proteinExistence type="predicted"/>
<keyword evidence="4" id="KW-0539">Nucleus</keyword>
<comment type="subunit">
    <text evidence="5">The 26S proteasome consists of a 20S proteasome core and two 19S regulatory subunits. The 20S proteasome core is composed of 28 subunits that are arranged in four stacked rings, resulting in a barrel-shaped structure. The two end rings are each formed by seven alpha subunits, and the two central rings are each formed by seven beta subunits. The catalytic chamber with the active sites is on the inside of the barrel.</text>
</comment>
<evidence type="ECO:0000256" key="3">
    <source>
        <dbReference type="ARBA" id="ARBA00022942"/>
    </source>
</evidence>
<sequence>MWKPGKPDLYENNGGTVLAIAGKDFVVIGGDTRLSSGCAILSRTQTKLCPLSKQMVVAATGCWCDAVSLTNLLKVKQQGYENQHHKVMSIESMAQMLSVVQYQRRHLPYNVSPILGGIDQDGQGAVFSYDCIGHFVRESSRVEGTAVGILQPVLDNQIGYTKKDLLDETSEQPALTKERALAIAKDAFITAAQSDVFTGDSVIINVITKDSIKVEKMQLGKDEF</sequence>
<dbReference type="Proteomes" id="UP000008744">
    <property type="component" value="Unassembled WGS sequence"/>
</dbReference>
<evidence type="ECO:0000313" key="7">
    <source>
        <dbReference type="Proteomes" id="UP000008744"/>
    </source>
</evidence>
<dbReference type="OMA" id="QYQRRHL"/>
<keyword evidence="3" id="KW-0647">Proteasome</keyword>
<dbReference type="SMR" id="B4H9A1"/>
<dbReference type="GO" id="GO:0005839">
    <property type="term" value="C:proteasome core complex"/>
    <property type="evidence" value="ECO:0007669"/>
    <property type="project" value="InterPro"/>
</dbReference>
<dbReference type="PhylomeDB" id="B4H9A1"/>
<dbReference type="HOGENOM" id="CLU_035750_1_1_1"/>
<evidence type="ECO:0000256" key="2">
    <source>
        <dbReference type="ARBA" id="ARBA00022490"/>
    </source>
</evidence>